<evidence type="ECO:0000313" key="2">
    <source>
        <dbReference type="EMBL" id="GJE65974.1"/>
    </source>
</evidence>
<comment type="caution">
    <text evidence="2">The sequence shown here is derived from an EMBL/GenBank/DDBJ whole genome shotgun (WGS) entry which is preliminary data.</text>
</comment>
<reference evidence="2" key="1">
    <citation type="journal article" date="2021" name="Front. Microbiol.">
        <title>Comprehensive Comparative Genomics and Phenotyping of Methylobacterium Species.</title>
        <authorList>
            <person name="Alessa O."/>
            <person name="Ogura Y."/>
            <person name="Fujitani Y."/>
            <person name="Takami H."/>
            <person name="Hayashi T."/>
            <person name="Sahin N."/>
            <person name="Tani A."/>
        </authorList>
    </citation>
    <scope>NUCLEOTIDE SEQUENCE</scope>
    <source>
        <strain evidence="2">NBRC 15686</strain>
    </source>
</reference>
<protein>
    <submittedName>
        <fullName evidence="2">Uncharacterized protein</fullName>
    </submittedName>
</protein>
<dbReference type="Proteomes" id="UP001055039">
    <property type="component" value="Unassembled WGS sequence"/>
</dbReference>
<dbReference type="EMBL" id="BPRC01000011">
    <property type="protein sequence ID" value="GJE65974.1"/>
    <property type="molecule type" value="Genomic_DNA"/>
</dbReference>
<organism evidence="2 3">
    <name type="scientific">Methylorubrum aminovorans</name>
    <dbReference type="NCBI Taxonomy" id="269069"/>
    <lineage>
        <taxon>Bacteria</taxon>
        <taxon>Pseudomonadati</taxon>
        <taxon>Pseudomonadota</taxon>
        <taxon>Alphaproteobacteria</taxon>
        <taxon>Hyphomicrobiales</taxon>
        <taxon>Methylobacteriaceae</taxon>
        <taxon>Methylorubrum</taxon>
    </lineage>
</organism>
<gene>
    <name evidence="2" type="ORF">LNAOJCKE_3188</name>
</gene>
<accession>A0ABQ4UFT1</accession>
<sequence length="56" mass="6618">MSSRRNKASTFQWFGGDYASFFLLEQEAGHPFERDPMTDFATPRRRKPWSDDGFLE</sequence>
<dbReference type="RefSeq" id="WP_238225492.1">
    <property type="nucleotide sequence ID" value="NZ_BAAADH010000007.1"/>
</dbReference>
<feature type="region of interest" description="Disordered" evidence="1">
    <location>
        <begin position="33"/>
        <end position="56"/>
    </location>
</feature>
<reference evidence="2" key="2">
    <citation type="submission" date="2021-08" db="EMBL/GenBank/DDBJ databases">
        <authorList>
            <person name="Tani A."/>
            <person name="Ola A."/>
            <person name="Ogura Y."/>
            <person name="Katsura K."/>
            <person name="Hayashi T."/>
        </authorList>
    </citation>
    <scope>NUCLEOTIDE SEQUENCE</scope>
    <source>
        <strain evidence="2">NBRC 15686</strain>
    </source>
</reference>
<name>A0ABQ4UFT1_9HYPH</name>
<keyword evidence="3" id="KW-1185">Reference proteome</keyword>
<evidence type="ECO:0000256" key="1">
    <source>
        <dbReference type="SAM" id="MobiDB-lite"/>
    </source>
</evidence>
<evidence type="ECO:0000313" key="3">
    <source>
        <dbReference type="Proteomes" id="UP001055039"/>
    </source>
</evidence>
<proteinExistence type="predicted"/>